<comment type="caution">
    <text evidence="2">The sequence shown here is derived from an EMBL/GenBank/DDBJ whole genome shotgun (WGS) entry which is preliminary data.</text>
</comment>
<dbReference type="Pfam" id="PF20176">
    <property type="entry name" value="DUF6541"/>
    <property type="match status" value="1"/>
</dbReference>
<feature type="transmembrane region" description="Helical" evidence="1">
    <location>
        <begin position="337"/>
        <end position="356"/>
    </location>
</feature>
<feature type="transmembrane region" description="Helical" evidence="1">
    <location>
        <begin position="391"/>
        <end position="408"/>
    </location>
</feature>
<feature type="transmembrane region" description="Helical" evidence="1">
    <location>
        <begin position="63"/>
        <end position="88"/>
    </location>
</feature>
<keyword evidence="1" id="KW-0812">Transmembrane</keyword>
<dbReference type="EMBL" id="JAGIOI010000001">
    <property type="protein sequence ID" value="MBP2413743.1"/>
    <property type="molecule type" value="Genomic_DNA"/>
</dbReference>
<evidence type="ECO:0000313" key="3">
    <source>
        <dbReference type="Proteomes" id="UP000711614"/>
    </source>
</evidence>
<feature type="transmembrane region" description="Helical" evidence="1">
    <location>
        <begin position="452"/>
        <end position="476"/>
    </location>
</feature>
<reference evidence="2 3" key="1">
    <citation type="submission" date="2021-03" db="EMBL/GenBank/DDBJ databases">
        <title>Sequencing the genomes of 1000 actinobacteria strains.</title>
        <authorList>
            <person name="Klenk H.-P."/>
        </authorList>
    </citation>
    <scope>NUCLEOTIDE SEQUENCE [LARGE SCALE GENOMIC DNA]</scope>
    <source>
        <strain evidence="2 3">DSM 16005</strain>
    </source>
</reference>
<organism evidence="2 3">
    <name type="scientific">Arthrobacter stackebrandtii</name>
    <dbReference type="NCBI Taxonomy" id="272161"/>
    <lineage>
        <taxon>Bacteria</taxon>
        <taxon>Bacillati</taxon>
        <taxon>Actinomycetota</taxon>
        <taxon>Actinomycetes</taxon>
        <taxon>Micrococcales</taxon>
        <taxon>Micrococcaceae</taxon>
        <taxon>Arthrobacter</taxon>
    </lineage>
</organism>
<protein>
    <submittedName>
        <fullName evidence="2">Uncharacterized protein</fullName>
    </submittedName>
</protein>
<feature type="transmembrane region" description="Helical" evidence="1">
    <location>
        <begin position="231"/>
        <end position="250"/>
    </location>
</feature>
<feature type="transmembrane region" description="Helical" evidence="1">
    <location>
        <begin position="256"/>
        <end position="277"/>
    </location>
</feature>
<feature type="transmembrane region" description="Helical" evidence="1">
    <location>
        <begin position="32"/>
        <end position="57"/>
    </location>
</feature>
<dbReference type="RefSeq" id="WP_209681258.1">
    <property type="nucleotide sequence ID" value="NZ_JAGIOI010000001.1"/>
</dbReference>
<dbReference type="Proteomes" id="UP000711614">
    <property type="component" value="Unassembled WGS sequence"/>
</dbReference>
<feature type="transmembrane region" description="Helical" evidence="1">
    <location>
        <begin position="284"/>
        <end position="302"/>
    </location>
</feature>
<feature type="transmembrane region" description="Helical" evidence="1">
    <location>
        <begin position="413"/>
        <end position="432"/>
    </location>
</feature>
<evidence type="ECO:0000313" key="2">
    <source>
        <dbReference type="EMBL" id="MBP2413743.1"/>
    </source>
</evidence>
<feature type="transmembrane region" description="Helical" evidence="1">
    <location>
        <begin position="109"/>
        <end position="130"/>
    </location>
</feature>
<feature type="transmembrane region" description="Helical" evidence="1">
    <location>
        <begin position="488"/>
        <end position="508"/>
    </location>
</feature>
<evidence type="ECO:0000256" key="1">
    <source>
        <dbReference type="SAM" id="Phobius"/>
    </source>
</evidence>
<feature type="transmembrane region" description="Helical" evidence="1">
    <location>
        <begin position="308"/>
        <end position="325"/>
    </location>
</feature>
<feature type="transmembrane region" description="Helical" evidence="1">
    <location>
        <begin position="200"/>
        <end position="222"/>
    </location>
</feature>
<feature type="transmembrane region" description="Helical" evidence="1">
    <location>
        <begin position="6"/>
        <end position="25"/>
    </location>
</feature>
<proteinExistence type="predicted"/>
<sequence length="661" mass="69076">MSWFETVPVILAAALVIFVPGAVLGRALGARGLAWLAASAPLTASLVAVGTIAAAAIELTWNPLVLGAFTVLASAAAWGVRTLVAARLAVVRGRTAESRLRTPDRPRPALLLAGLGGFCFSAATLGTNLARTFIAPENISNTYDNVHHLSAVRAVVESGNGSAFDVGSMIHNGPSSVYPFTWHNLVALTMELGNVASLPAAVNSANIVIGAMVWTLGCMFLATRVAGTRPAVLLVAGVLAGGFGAFPFLALGWGVLYPNFLAIALLPTFVGLVADVLKLSPKPRVGTALGVVLLVLGAPGLALSHPNIVMTLAAFTVPMLLFWLVRLFAARRHPWQATAAASAGVALYLVVFVVAWDRIRPSSAGSHWPPTLTFSDAVGEALAVAPHGVPAFWPVFLLILSGLAAVCVQWRRIWAAGIFFVAALFFVVVASFPEAALRNAITGVFFNDSNRLAALLPVAALPIMAAGAVWLWDLAVKLIPAGALDVKPRAMVLGAVGGIAALLLGLAMQNNSLQAVVASTGDQYYASTPESWLLSSDEAALLKRAPEHIPAGAMTIGHPANGGSLIYALDNYPTVVPSLSSAQSPEIQLIWTSLPQLNDDPAVCEAVRKLDAYYYLDFGSGRQVSDMRMTIPSSEDLAATPGLTLLDEQGAARLYRIDACG</sequence>
<gene>
    <name evidence="2" type="ORF">JOF48_002542</name>
</gene>
<dbReference type="InterPro" id="IPR046671">
    <property type="entry name" value="DUF6541"/>
</dbReference>
<keyword evidence="1" id="KW-1133">Transmembrane helix</keyword>
<accession>A0ABS4Z0H7</accession>
<keyword evidence="1" id="KW-0472">Membrane</keyword>
<keyword evidence="3" id="KW-1185">Reference proteome</keyword>
<name>A0ABS4Z0H7_9MICC</name>